<name>A0A1H9CAE6_9BACI</name>
<gene>
    <name evidence="1" type="ORF">SAMN05216362_1059</name>
</gene>
<evidence type="ECO:0000313" key="2">
    <source>
        <dbReference type="Proteomes" id="UP000199427"/>
    </source>
</evidence>
<dbReference type="RefSeq" id="WP_091772747.1">
    <property type="nucleotide sequence ID" value="NZ_FOES01000005.1"/>
</dbReference>
<keyword evidence="2" id="KW-1185">Reference proteome</keyword>
<protein>
    <submittedName>
        <fullName evidence="1">Uncharacterized protein</fullName>
    </submittedName>
</protein>
<evidence type="ECO:0000313" key="1">
    <source>
        <dbReference type="EMBL" id="SEP98109.1"/>
    </source>
</evidence>
<organism evidence="1 2">
    <name type="scientific">Piscibacillus halophilus</name>
    <dbReference type="NCBI Taxonomy" id="571933"/>
    <lineage>
        <taxon>Bacteria</taxon>
        <taxon>Bacillati</taxon>
        <taxon>Bacillota</taxon>
        <taxon>Bacilli</taxon>
        <taxon>Bacillales</taxon>
        <taxon>Bacillaceae</taxon>
        <taxon>Piscibacillus</taxon>
    </lineage>
</organism>
<dbReference type="Proteomes" id="UP000199427">
    <property type="component" value="Unassembled WGS sequence"/>
</dbReference>
<sequence>MAPQKVIQDAKMHKKLFEKYTVHPFYVHLNGNDFYLVFYSSLFSKGNDFIISATNNRVTKGDYNKALELLVFLLNNGASIVKNGNARKNINMLAFEKTKSFLSQVAEKVRLDEDIKNNYKNALNTITNNLILQNELIELMDRYHLFIEQKRENDGNRFIPEDVEYVQTILATLDYIQYQQLNNELNTFDDFVQINEDLNYNSQVKELITSDVKRYITEFSKNKSALEQEIKKVTYFENQGNLTKEEHVQLVKESYKDTQRGYLKDLKKDLRNLD</sequence>
<dbReference type="STRING" id="571933.SAMN05216362_1059"/>
<reference evidence="1 2" key="1">
    <citation type="submission" date="2016-10" db="EMBL/GenBank/DDBJ databases">
        <authorList>
            <person name="de Groot N.N."/>
        </authorList>
    </citation>
    <scope>NUCLEOTIDE SEQUENCE [LARGE SCALE GENOMIC DNA]</scope>
    <source>
        <strain evidence="1 2">DSM 21633</strain>
    </source>
</reference>
<dbReference type="OrthoDB" id="2959647at2"/>
<dbReference type="AlphaFoldDB" id="A0A1H9CAE6"/>
<dbReference type="EMBL" id="FOES01000005">
    <property type="protein sequence ID" value="SEP98109.1"/>
    <property type="molecule type" value="Genomic_DNA"/>
</dbReference>
<proteinExistence type="predicted"/>
<accession>A0A1H9CAE6</accession>